<keyword evidence="10 14" id="KW-0472">Membrane</keyword>
<accession>A0A9W8SE39</accession>
<feature type="compositionally biased region" description="Polar residues" evidence="13">
    <location>
        <begin position="243"/>
        <end position="252"/>
    </location>
</feature>
<evidence type="ECO:0000259" key="15">
    <source>
        <dbReference type="Pfam" id="PF05730"/>
    </source>
</evidence>
<feature type="domain" description="CFEM" evidence="15">
    <location>
        <begin position="11"/>
        <end position="71"/>
    </location>
</feature>
<feature type="region of interest" description="Disordered" evidence="13">
    <location>
        <begin position="243"/>
        <end position="287"/>
    </location>
</feature>
<dbReference type="InterPro" id="IPR051694">
    <property type="entry name" value="Immunoregulatory_rcpt-like"/>
</dbReference>
<dbReference type="Pfam" id="PF05730">
    <property type="entry name" value="CFEM"/>
    <property type="match status" value="1"/>
</dbReference>
<name>A0A9W8SE39_9HYPO</name>
<evidence type="ECO:0000256" key="3">
    <source>
        <dbReference type="ARBA" id="ARBA00004613"/>
    </source>
</evidence>
<keyword evidence="12" id="KW-0449">Lipoprotein</keyword>
<dbReference type="Proteomes" id="UP001152049">
    <property type="component" value="Unassembled WGS sequence"/>
</dbReference>
<organism evidence="16 17">
    <name type="scientific">Fusarium torreyae</name>
    <dbReference type="NCBI Taxonomy" id="1237075"/>
    <lineage>
        <taxon>Eukaryota</taxon>
        <taxon>Fungi</taxon>
        <taxon>Dikarya</taxon>
        <taxon>Ascomycota</taxon>
        <taxon>Pezizomycotina</taxon>
        <taxon>Sordariomycetes</taxon>
        <taxon>Hypocreomycetidae</taxon>
        <taxon>Hypocreales</taxon>
        <taxon>Nectriaceae</taxon>
        <taxon>Fusarium</taxon>
    </lineage>
</organism>
<evidence type="ECO:0000256" key="6">
    <source>
        <dbReference type="ARBA" id="ARBA00022622"/>
    </source>
</evidence>
<evidence type="ECO:0000256" key="1">
    <source>
        <dbReference type="ARBA" id="ARBA00004167"/>
    </source>
</evidence>
<keyword evidence="6" id="KW-0336">GPI-anchor</keyword>
<comment type="caution">
    <text evidence="16">The sequence shown here is derived from an EMBL/GenBank/DDBJ whole genome shotgun (WGS) entry which is preliminary data.</text>
</comment>
<keyword evidence="6" id="KW-0325">Glycoprotein</keyword>
<dbReference type="GO" id="GO:0098552">
    <property type="term" value="C:side of membrane"/>
    <property type="evidence" value="ECO:0007669"/>
    <property type="project" value="UniProtKB-KW"/>
</dbReference>
<evidence type="ECO:0000256" key="9">
    <source>
        <dbReference type="ARBA" id="ARBA00022989"/>
    </source>
</evidence>
<keyword evidence="9 14" id="KW-1133">Transmembrane helix</keyword>
<dbReference type="AlphaFoldDB" id="A0A9W8SE39"/>
<evidence type="ECO:0000256" key="5">
    <source>
        <dbReference type="ARBA" id="ARBA00022525"/>
    </source>
</evidence>
<evidence type="ECO:0000313" key="17">
    <source>
        <dbReference type="Proteomes" id="UP001152049"/>
    </source>
</evidence>
<evidence type="ECO:0000256" key="10">
    <source>
        <dbReference type="ARBA" id="ARBA00023136"/>
    </source>
</evidence>
<evidence type="ECO:0000256" key="8">
    <source>
        <dbReference type="ARBA" id="ARBA00022729"/>
    </source>
</evidence>
<evidence type="ECO:0000256" key="11">
    <source>
        <dbReference type="ARBA" id="ARBA00023157"/>
    </source>
</evidence>
<evidence type="ECO:0000256" key="7">
    <source>
        <dbReference type="ARBA" id="ARBA00022692"/>
    </source>
</evidence>
<dbReference type="GO" id="GO:0005576">
    <property type="term" value="C:extracellular region"/>
    <property type="evidence" value="ECO:0007669"/>
    <property type="project" value="UniProtKB-SubCell"/>
</dbReference>
<evidence type="ECO:0000256" key="2">
    <source>
        <dbReference type="ARBA" id="ARBA00004589"/>
    </source>
</evidence>
<proteinExistence type="inferred from homology"/>
<comment type="subcellular location">
    <subcellularLocation>
        <location evidence="2">Membrane</location>
        <topology evidence="2">Lipid-anchor</topology>
        <topology evidence="2">GPI-anchor</topology>
    </subcellularLocation>
    <subcellularLocation>
        <location evidence="1">Membrane</location>
        <topology evidence="1">Single-pass membrane protein</topology>
    </subcellularLocation>
    <subcellularLocation>
        <location evidence="3">Secreted</location>
    </subcellularLocation>
</comment>
<evidence type="ECO:0000256" key="14">
    <source>
        <dbReference type="SAM" id="Phobius"/>
    </source>
</evidence>
<feature type="compositionally biased region" description="Polar residues" evidence="13">
    <location>
        <begin position="123"/>
        <end position="136"/>
    </location>
</feature>
<evidence type="ECO:0000256" key="13">
    <source>
        <dbReference type="SAM" id="MobiDB-lite"/>
    </source>
</evidence>
<feature type="transmembrane region" description="Helical" evidence="14">
    <location>
        <begin position="165"/>
        <end position="186"/>
    </location>
</feature>
<dbReference type="PANTHER" id="PTHR15549">
    <property type="entry name" value="PAIRED IMMUNOGLOBULIN-LIKE TYPE 2 RECEPTOR"/>
    <property type="match status" value="1"/>
</dbReference>
<gene>
    <name evidence="16" type="ORF">NW762_001865</name>
</gene>
<dbReference type="OrthoDB" id="5105844at2759"/>
<sequence length="287" mass="31042">MANPNAATLSKAIPDCMSSCFNLSIAATGCDDGDYDCWCYAKNHQIVVDTMEQCLANQERKLDKTCSKQDQFGYENSYWKICEQYWEPTGTATEPTGSATSTSKISVSQTTLASSLAETTTSIEDFSTSTVNPSQTHDSEQAEASGEANGVTVQKQNGLSTGAQAGIGVGVALGVILIGVAVFLWLRERHRRRSLEEQLKIAEVEKANGGNGPTYQNHFYEMEGDRPHAEELRGCMRTPELGTAQTLKSGATTEVGPVSPTASHQDSEFSTHSLDWPISPESLARDK</sequence>
<evidence type="ECO:0000256" key="4">
    <source>
        <dbReference type="ARBA" id="ARBA00010031"/>
    </source>
</evidence>
<dbReference type="EMBL" id="JAOQAZ010000002">
    <property type="protein sequence ID" value="KAJ4270189.1"/>
    <property type="molecule type" value="Genomic_DNA"/>
</dbReference>
<dbReference type="InterPro" id="IPR008427">
    <property type="entry name" value="Extracellular_membr_CFEM_dom"/>
</dbReference>
<keyword evidence="11" id="KW-1015">Disulfide bond</keyword>
<feature type="compositionally biased region" description="Polar residues" evidence="13">
    <location>
        <begin position="260"/>
        <end position="273"/>
    </location>
</feature>
<dbReference type="CDD" id="cd12087">
    <property type="entry name" value="TM_EGFR-like"/>
    <property type="match status" value="1"/>
</dbReference>
<dbReference type="GO" id="GO:0071944">
    <property type="term" value="C:cell periphery"/>
    <property type="evidence" value="ECO:0007669"/>
    <property type="project" value="UniProtKB-ARBA"/>
</dbReference>
<reference evidence="16" key="1">
    <citation type="submission" date="2022-09" db="EMBL/GenBank/DDBJ databases">
        <title>Fusarium specimens isolated from Avocado Roots.</title>
        <authorList>
            <person name="Stajich J."/>
            <person name="Roper C."/>
            <person name="Heimlech-Rivalta G."/>
        </authorList>
    </citation>
    <scope>NUCLEOTIDE SEQUENCE</scope>
    <source>
        <strain evidence="16">CF00136</strain>
    </source>
</reference>
<protein>
    <recommendedName>
        <fullName evidence="15">CFEM domain-containing protein</fullName>
    </recommendedName>
</protein>
<keyword evidence="8" id="KW-0732">Signal</keyword>
<keyword evidence="7 14" id="KW-0812">Transmembrane</keyword>
<keyword evidence="5" id="KW-0964">Secreted</keyword>
<evidence type="ECO:0000313" key="16">
    <source>
        <dbReference type="EMBL" id="KAJ4270189.1"/>
    </source>
</evidence>
<keyword evidence="17" id="KW-1185">Reference proteome</keyword>
<evidence type="ECO:0000256" key="12">
    <source>
        <dbReference type="ARBA" id="ARBA00023288"/>
    </source>
</evidence>
<feature type="region of interest" description="Disordered" evidence="13">
    <location>
        <begin position="123"/>
        <end position="152"/>
    </location>
</feature>
<comment type="similarity">
    <text evidence="4">Belongs to the RBT5 family.</text>
</comment>